<evidence type="ECO:0000256" key="14">
    <source>
        <dbReference type="SAM" id="Phobius"/>
    </source>
</evidence>
<keyword evidence="6 17" id="KW-0808">Transferase</keyword>
<evidence type="ECO:0000256" key="13">
    <source>
        <dbReference type="ARBA" id="ARBA00023136"/>
    </source>
</evidence>
<dbReference type="SMART" id="SM00304">
    <property type="entry name" value="HAMP"/>
    <property type="match status" value="1"/>
</dbReference>
<evidence type="ECO:0000256" key="2">
    <source>
        <dbReference type="ARBA" id="ARBA00004651"/>
    </source>
</evidence>
<organism evidence="17 18">
    <name type="scientific">Paenibacillus silagei</name>
    <dbReference type="NCBI Taxonomy" id="1670801"/>
    <lineage>
        <taxon>Bacteria</taxon>
        <taxon>Bacillati</taxon>
        <taxon>Bacillota</taxon>
        <taxon>Bacilli</taxon>
        <taxon>Bacillales</taxon>
        <taxon>Paenibacillaceae</taxon>
        <taxon>Paenibacillus</taxon>
    </lineage>
</organism>
<dbReference type="EMBL" id="JAGGLV010000002">
    <property type="protein sequence ID" value="MBP2110611.1"/>
    <property type="molecule type" value="Genomic_DNA"/>
</dbReference>
<evidence type="ECO:0000256" key="5">
    <source>
        <dbReference type="ARBA" id="ARBA00022553"/>
    </source>
</evidence>
<name>A0ABS4NKM5_9BACL</name>
<dbReference type="GO" id="GO:0004673">
    <property type="term" value="F:protein histidine kinase activity"/>
    <property type="evidence" value="ECO:0007669"/>
    <property type="project" value="UniProtKB-EC"/>
</dbReference>
<evidence type="ECO:0000256" key="12">
    <source>
        <dbReference type="ARBA" id="ARBA00023012"/>
    </source>
</evidence>
<dbReference type="Gene3D" id="6.10.340.10">
    <property type="match status" value="1"/>
</dbReference>
<dbReference type="PANTHER" id="PTHR34220">
    <property type="entry name" value="SENSOR HISTIDINE KINASE YPDA"/>
    <property type="match status" value="1"/>
</dbReference>
<dbReference type="SUPFAM" id="SSF55874">
    <property type="entry name" value="ATPase domain of HSP90 chaperone/DNA topoisomerase II/histidine kinase"/>
    <property type="match status" value="1"/>
</dbReference>
<dbReference type="EC" id="2.7.13.3" evidence="3"/>
<accession>A0ABS4NKM5</accession>
<comment type="subcellular location">
    <subcellularLocation>
        <location evidence="2">Cell membrane</location>
        <topology evidence="2">Multi-pass membrane protein</topology>
    </subcellularLocation>
</comment>
<gene>
    <name evidence="17" type="ORF">J2Z70_000751</name>
</gene>
<keyword evidence="7 14" id="KW-0812">Transmembrane</keyword>
<feature type="domain" description="Histidine kinase" evidence="15">
    <location>
        <begin position="496"/>
        <end position="602"/>
    </location>
</feature>
<evidence type="ECO:0000259" key="15">
    <source>
        <dbReference type="PROSITE" id="PS50109"/>
    </source>
</evidence>
<keyword evidence="12" id="KW-0902">Two-component regulatory system</keyword>
<comment type="catalytic activity">
    <reaction evidence="1">
        <text>ATP + protein L-histidine = ADP + protein N-phospho-L-histidine.</text>
        <dbReference type="EC" id="2.7.13.3"/>
    </reaction>
</comment>
<keyword evidence="18" id="KW-1185">Reference proteome</keyword>
<dbReference type="PROSITE" id="PS50885">
    <property type="entry name" value="HAMP"/>
    <property type="match status" value="1"/>
</dbReference>
<evidence type="ECO:0000256" key="3">
    <source>
        <dbReference type="ARBA" id="ARBA00012438"/>
    </source>
</evidence>
<evidence type="ECO:0000256" key="8">
    <source>
        <dbReference type="ARBA" id="ARBA00022741"/>
    </source>
</evidence>
<evidence type="ECO:0000256" key="4">
    <source>
        <dbReference type="ARBA" id="ARBA00022475"/>
    </source>
</evidence>
<dbReference type="SMART" id="SM00387">
    <property type="entry name" value="HATPase_c"/>
    <property type="match status" value="1"/>
</dbReference>
<dbReference type="Pfam" id="PF06580">
    <property type="entry name" value="His_kinase"/>
    <property type="match status" value="1"/>
</dbReference>
<dbReference type="RefSeq" id="WP_209869540.1">
    <property type="nucleotide sequence ID" value="NZ_JAGGLV010000002.1"/>
</dbReference>
<keyword evidence="4" id="KW-1003">Cell membrane</keyword>
<dbReference type="InterPro" id="IPR036890">
    <property type="entry name" value="HATPase_C_sf"/>
</dbReference>
<dbReference type="Pfam" id="PF00672">
    <property type="entry name" value="HAMP"/>
    <property type="match status" value="1"/>
</dbReference>
<dbReference type="PROSITE" id="PS50109">
    <property type="entry name" value="HIS_KIN"/>
    <property type="match status" value="1"/>
</dbReference>
<keyword evidence="10" id="KW-0067">ATP-binding</keyword>
<dbReference type="InterPro" id="IPR033479">
    <property type="entry name" value="dCache_1"/>
</dbReference>
<evidence type="ECO:0000259" key="16">
    <source>
        <dbReference type="PROSITE" id="PS50885"/>
    </source>
</evidence>
<evidence type="ECO:0000256" key="1">
    <source>
        <dbReference type="ARBA" id="ARBA00000085"/>
    </source>
</evidence>
<evidence type="ECO:0000256" key="6">
    <source>
        <dbReference type="ARBA" id="ARBA00022679"/>
    </source>
</evidence>
<proteinExistence type="predicted"/>
<dbReference type="Pfam" id="PF02743">
    <property type="entry name" value="dCache_1"/>
    <property type="match status" value="1"/>
</dbReference>
<dbReference type="InterPro" id="IPR003594">
    <property type="entry name" value="HATPase_dom"/>
</dbReference>
<sequence length="619" mass="69556">MRWKRRQFRHWPMACKLAIVFSVLLTVIIAVVGGLSYQMARRAMERQINHYIPQVLDQVNVRLDDYVNDVKFLSRAVMVEPYNGLLEEAFSGFGRSGPEPGLADTLSLHRALSFISLNPNKDYVAVLFYTGSGQVYIRQSAGGLWLDASYRDQPWFRNLDLDQYTPTVLGTIPFRLFGDNPYIGEWKAFSVVQPLRQKNRKALKGIIQIVGTLEPIREIMRGINFGTGTRQYVFDDRNQIVYASDDSLAGAIEESAYGMQGAESATSGSSRVTLDGESVLVSYNRSSASGWRVVSVIPLGNIMQEVEQVKEWIGIWITAGVAAVILLSSLLSVRMTDPLRRLARTTRRQVHLSASPLSPEPGGDDEVGQLGQTFRHMMRRVQTLLNEMLKEKLIYREAEIRTLQSQIHPHFLHNTLETIRMTIRTGNSERGEQGLVELGQLLRYHASSLQETVQVQAEIQFIHSYLSIQRFRYGDRLSFKLDVDEELGEVHLPGLLLQPLVENAIIHGVSPVDQRIRITVRLKRQGGYMICSVIDEGPGIPPDRLDALLASLRQETGAAGKRIGLENVYQRIQLIYGDQAEFHMESMDGAGTIVGFSIPLEGERSTAKEECHHESADCG</sequence>
<feature type="transmembrane region" description="Helical" evidence="14">
    <location>
        <begin position="312"/>
        <end position="333"/>
    </location>
</feature>
<evidence type="ECO:0000313" key="18">
    <source>
        <dbReference type="Proteomes" id="UP000773462"/>
    </source>
</evidence>
<comment type="caution">
    <text evidence="17">The sequence shown here is derived from an EMBL/GenBank/DDBJ whole genome shotgun (WGS) entry which is preliminary data.</text>
</comment>
<evidence type="ECO:0000256" key="10">
    <source>
        <dbReference type="ARBA" id="ARBA00022840"/>
    </source>
</evidence>
<evidence type="ECO:0000313" key="17">
    <source>
        <dbReference type="EMBL" id="MBP2110611.1"/>
    </source>
</evidence>
<dbReference type="InterPro" id="IPR010559">
    <property type="entry name" value="Sig_transdc_His_kin_internal"/>
</dbReference>
<keyword evidence="8" id="KW-0547">Nucleotide-binding</keyword>
<evidence type="ECO:0000256" key="7">
    <source>
        <dbReference type="ARBA" id="ARBA00022692"/>
    </source>
</evidence>
<evidence type="ECO:0000256" key="11">
    <source>
        <dbReference type="ARBA" id="ARBA00022989"/>
    </source>
</evidence>
<feature type="domain" description="HAMP" evidence="16">
    <location>
        <begin position="333"/>
        <end position="386"/>
    </location>
</feature>
<keyword evidence="13 14" id="KW-0472">Membrane</keyword>
<dbReference type="InterPro" id="IPR003660">
    <property type="entry name" value="HAMP_dom"/>
</dbReference>
<evidence type="ECO:0000256" key="9">
    <source>
        <dbReference type="ARBA" id="ARBA00022777"/>
    </source>
</evidence>
<dbReference type="InterPro" id="IPR050640">
    <property type="entry name" value="Bact_2-comp_sensor_kinase"/>
</dbReference>
<keyword evidence="9 17" id="KW-0418">Kinase</keyword>
<dbReference type="Pfam" id="PF02518">
    <property type="entry name" value="HATPase_c"/>
    <property type="match status" value="1"/>
</dbReference>
<dbReference type="InterPro" id="IPR005467">
    <property type="entry name" value="His_kinase_dom"/>
</dbReference>
<keyword evidence="5" id="KW-0597">Phosphoprotein</keyword>
<reference evidence="17 18" key="1">
    <citation type="submission" date="2021-03" db="EMBL/GenBank/DDBJ databases">
        <title>Genomic Encyclopedia of Type Strains, Phase IV (KMG-IV): sequencing the most valuable type-strain genomes for metagenomic binning, comparative biology and taxonomic classification.</title>
        <authorList>
            <person name="Goeker M."/>
        </authorList>
    </citation>
    <scope>NUCLEOTIDE SEQUENCE [LARGE SCALE GENOMIC DNA]</scope>
    <source>
        <strain evidence="17 18">DSM 101953</strain>
    </source>
</reference>
<dbReference type="Gene3D" id="3.30.450.20">
    <property type="entry name" value="PAS domain"/>
    <property type="match status" value="2"/>
</dbReference>
<dbReference type="PANTHER" id="PTHR34220:SF7">
    <property type="entry name" value="SENSOR HISTIDINE KINASE YPDA"/>
    <property type="match status" value="1"/>
</dbReference>
<keyword evidence="11 14" id="KW-1133">Transmembrane helix</keyword>
<protein>
    <recommendedName>
        <fullName evidence="3">histidine kinase</fullName>
        <ecNumber evidence="3">2.7.13.3</ecNumber>
    </recommendedName>
</protein>
<dbReference type="Gene3D" id="3.30.565.10">
    <property type="entry name" value="Histidine kinase-like ATPase, C-terminal domain"/>
    <property type="match status" value="1"/>
</dbReference>
<dbReference type="Proteomes" id="UP000773462">
    <property type="component" value="Unassembled WGS sequence"/>
</dbReference>